<dbReference type="Proteomes" id="UP000182409">
    <property type="component" value="Unassembled WGS sequence"/>
</dbReference>
<dbReference type="PANTHER" id="PTHR11739">
    <property type="entry name" value="CITRATE SYNTHASE"/>
    <property type="match status" value="1"/>
</dbReference>
<protein>
    <recommendedName>
        <fullName evidence="3">citrate synthase (unknown stereospecificity)</fullName>
        <ecNumber evidence="3">2.3.3.16</ecNumber>
    </recommendedName>
</protein>
<dbReference type="Gene3D" id="1.10.230.10">
    <property type="entry name" value="Cytochrome P450-Terp, domain 2"/>
    <property type="match status" value="1"/>
</dbReference>
<dbReference type="InterPro" id="IPR036969">
    <property type="entry name" value="Citrate_synthase_sf"/>
</dbReference>
<dbReference type="EC" id="2.3.3.16" evidence="3"/>
<dbReference type="Pfam" id="PF00285">
    <property type="entry name" value="Citrate_synt"/>
    <property type="match status" value="1"/>
</dbReference>
<dbReference type="EMBL" id="FNSD01000001">
    <property type="protein sequence ID" value="SEC00335.1"/>
    <property type="molecule type" value="Genomic_DNA"/>
</dbReference>
<dbReference type="NCBIfam" id="NF004869">
    <property type="entry name" value="PRK06224.1-6"/>
    <property type="match status" value="1"/>
</dbReference>
<accession>A0A1H4NZ84</accession>
<dbReference type="SUPFAM" id="SSF48256">
    <property type="entry name" value="Citrate synthase"/>
    <property type="match status" value="1"/>
</dbReference>
<dbReference type="AlphaFoldDB" id="A0A1H4NZ84"/>
<evidence type="ECO:0000313" key="6">
    <source>
        <dbReference type="Proteomes" id="UP000182409"/>
    </source>
</evidence>
<evidence type="ECO:0000256" key="2">
    <source>
        <dbReference type="ARBA" id="ARBA00010566"/>
    </source>
</evidence>
<dbReference type="GO" id="GO:0006099">
    <property type="term" value="P:tricarboxylic acid cycle"/>
    <property type="evidence" value="ECO:0007669"/>
    <property type="project" value="UniProtKB-UniPathway"/>
</dbReference>
<dbReference type="InterPro" id="IPR002020">
    <property type="entry name" value="Citrate_synthase"/>
</dbReference>
<keyword evidence="4" id="KW-0808">Transferase</keyword>
<dbReference type="UniPathway" id="UPA00223"/>
<comment type="similarity">
    <text evidence="2">Belongs to the citrate synthase family.</text>
</comment>
<dbReference type="Gene3D" id="1.10.580.10">
    <property type="entry name" value="Citrate Synthase, domain 1"/>
    <property type="match status" value="2"/>
</dbReference>
<evidence type="ECO:0000256" key="1">
    <source>
        <dbReference type="ARBA" id="ARBA00004751"/>
    </source>
</evidence>
<evidence type="ECO:0000313" key="5">
    <source>
        <dbReference type="EMBL" id="SEC00335.1"/>
    </source>
</evidence>
<dbReference type="CDD" id="cd06100">
    <property type="entry name" value="CCL_ACL-C"/>
    <property type="match status" value="1"/>
</dbReference>
<dbReference type="GO" id="GO:0036440">
    <property type="term" value="F:citrate synthase activity"/>
    <property type="evidence" value="ECO:0007669"/>
    <property type="project" value="UniProtKB-EC"/>
</dbReference>
<gene>
    <name evidence="5" type="ORF">SAMN05443244_2401</name>
</gene>
<reference evidence="5 6" key="1">
    <citation type="submission" date="2016-10" db="EMBL/GenBank/DDBJ databases">
        <authorList>
            <person name="de Groot N.N."/>
        </authorList>
    </citation>
    <scope>NUCLEOTIDE SEQUENCE [LARGE SCALE GENOMIC DNA]</scope>
    <source>
        <strain evidence="5 6">AB35.6</strain>
    </source>
</reference>
<dbReference type="RefSeq" id="WP_074654271.1">
    <property type="nucleotide sequence ID" value="NZ_FNSD01000001.1"/>
</dbReference>
<dbReference type="PANTHER" id="PTHR11739:SF4">
    <property type="entry name" value="CITRATE SYNTHASE, PEROXISOMAL"/>
    <property type="match status" value="1"/>
</dbReference>
<proteinExistence type="inferred from homology"/>
<name>A0A1H4NZ84_9BACT</name>
<dbReference type="InterPro" id="IPR016143">
    <property type="entry name" value="Citrate_synth-like_sm_a-sub"/>
</dbReference>
<dbReference type="GO" id="GO:0005829">
    <property type="term" value="C:cytosol"/>
    <property type="evidence" value="ECO:0007669"/>
    <property type="project" value="TreeGrafter"/>
</dbReference>
<dbReference type="GO" id="GO:0005975">
    <property type="term" value="P:carbohydrate metabolic process"/>
    <property type="evidence" value="ECO:0007669"/>
    <property type="project" value="TreeGrafter"/>
</dbReference>
<evidence type="ECO:0000256" key="4">
    <source>
        <dbReference type="ARBA" id="ARBA00022679"/>
    </source>
</evidence>
<dbReference type="OrthoDB" id="9759263at2"/>
<organism evidence="5 6">
    <name type="scientific">Terriglobus roseus</name>
    <dbReference type="NCBI Taxonomy" id="392734"/>
    <lineage>
        <taxon>Bacteria</taxon>
        <taxon>Pseudomonadati</taxon>
        <taxon>Acidobacteriota</taxon>
        <taxon>Terriglobia</taxon>
        <taxon>Terriglobales</taxon>
        <taxon>Acidobacteriaceae</taxon>
        <taxon>Terriglobus</taxon>
    </lineage>
</organism>
<evidence type="ECO:0000256" key="3">
    <source>
        <dbReference type="ARBA" id="ARBA00012972"/>
    </source>
</evidence>
<comment type="pathway">
    <text evidence="1">Carbohydrate metabolism; tricarboxylic acid cycle; isocitrate from oxaloacetate: step 1/2.</text>
</comment>
<dbReference type="InterPro" id="IPR016142">
    <property type="entry name" value="Citrate_synth-like_lrg_a-sub"/>
</dbReference>
<sequence length="256" mass="26985">MTEPWRTGITTYDEKNIWVGGYAIGDLMQRATFAETIFLLHAGRMPSKEEGKLLDAILISSADHGPGSPSAATARLACSGNRGSVSSAIAAGILAIGDQHGGAGMECMEVIAEGVGIAKSEDISLEVAAEKLVDNYRARGARVAGMGHRQHTSDPRKAVLFGMAESYGLSGDGVKFMLALEAAVAAKVKPLPINIDGVLAAILFDLGFPPLMGRLIFIIGRTAGLSAEVAEELRREKAMRIKVPVTYDGPAPRELP</sequence>